<dbReference type="Proteomes" id="UP000198577">
    <property type="component" value="Unassembled WGS sequence"/>
</dbReference>
<feature type="transmembrane region" description="Helical" evidence="1">
    <location>
        <begin position="12"/>
        <end position="33"/>
    </location>
</feature>
<evidence type="ECO:0000259" key="2">
    <source>
        <dbReference type="SMART" id="SM00460"/>
    </source>
</evidence>
<feature type="transmembrane region" description="Helical" evidence="1">
    <location>
        <begin position="113"/>
        <end position="133"/>
    </location>
</feature>
<protein>
    <recommendedName>
        <fullName evidence="2">Transglutaminase-like domain-containing protein</fullName>
    </recommendedName>
</protein>
<dbReference type="InterPro" id="IPR002931">
    <property type="entry name" value="Transglutaminase-like"/>
</dbReference>
<dbReference type="InterPro" id="IPR052901">
    <property type="entry name" value="Bact_TGase-like"/>
</dbReference>
<dbReference type="EMBL" id="FOXR01000027">
    <property type="protein sequence ID" value="SFQ31944.1"/>
    <property type="molecule type" value="Genomic_DNA"/>
</dbReference>
<accession>A0A1I5XJ13</accession>
<dbReference type="PANTHER" id="PTHR42736:SF1">
    <property type="entry name" value="PROTEIN-GLUTAMINE GAMMA-GLUTAMYLTRANSFERASE"/>
    <property type="match status" value="1"/>
</dbReference>
<feature type="transmembrane region" description="Helical" evidence="1">
    <location>
        <begin position="193"/>
        <end position="215"/>
    </location>
</feature>
<dbReference type="OrthoDB" id="9804872at2"/>
<organism evidence="3 4">
    <name type="scientific">Caldicoprobacter faecalis</name>
    <dbReference type="NCBI Taxonomy" id="937334"/>
    <lineage>
        <taxon>Bacteria</taxon>
        <taxon>Bacillati</taxon>
        <taxon>Bacillota</taxon>
        <taxon>Clostridia</taxon>
        <taxon>Caldicoprobacterales</taxon>
        <taxon>Caldicoprobacteraceae</taxon>
        <taxon>Caldicoprobacter</taxon>
    </lineage>
</organism>
<dbReference type="InterPro" id="IPR038765">
    <property type="entry name" value="Papain-like_cys_pep_sf"/>
</dbReference>
<feature type="transmembrane region" description="Helical" evidence="1">
    <location>
        <begin position="138"/>
        <end position="157"/>
    </location>
</feature>
<keyword evidence="1" id="KW-0812">Transmembrane</keyword>
<feature type="transmembrane region" description="Helical" evidence="1">
    <location>
        <begin position="640"/>
        <end position="664"/>
    </location>
</feature>
<evidence type="ECO:0000256" key="1">
    <source>
        <dbReference type="SAM" id="Phobius"/>
    </source>
</evidence>
<gene>
    <name evidence="3" type="ORF">SAMN05444406_12711</name>
</gene>
<keyword evidence="1" id="KW-1133">Transmembrane helix</keyword>
<dbReference type="Pfam" id="PF01841">
    <property type="entry name" value="Transglut_core"/>
    <property type="match status" value="1"/>
</dbReference>
<dbReference type="SMART" id="SM00460">
    <property type="entry name" value="TGc"/>
    <property type="match status" value="1"/>
</dbReference>
<dbReference type="STRING" id="937334.SAMN05444406_12711"/>
<proteinExistence type="predicted"/>
<feature type="transmembrane region" description="Helical" evidence="1">
    <location>
        <begin position="39"/>
        <end position="58"/>
    </location>
</feature>
<evidence type="ECO:0000313" key="4">
    <source>
        <dbReference type="Proteomes" id="UP000198577"/>
    </source>
</evidence>
<keyword evidence="1" id="KW-0472">Membrane</keyword>
<name>A0A1I5XJ13_9FIRM</name>
<keyword evidence="4" id="KW-1185">Reference proteome</keyword>
<feature type="transmembrane region" description="Helical" evidence="1">
    <location>
        <begin position="65"/>
        <end position="84"/>
    </location>
</feature>
<dbReference type="Pfam" id="PF13559">
    <property type="entry name" value="DUF4129"/>
    <property type="match status" value="1"/>
</dbReference>
<reference evidence="3 4" key="1">
    <citation type="submission" date="2016-10" db="EMBL/GenBank/DDBJ databases">
        <authorList>
            <person name="de Groot N.N."/>
        </authorList>
    </citation>
    <scope>NUCLEOTIDE SEQUENCE [LARGE SCALE GENOMIC DNA]</scope>
    <source>
        <strain evidence="3 4">DSM 20678</strain>
    </source>
</reference>
<dbReference type="Gene3D" id="3.10.620.30">
    <property type="match status" value="1"/>
</dbReference>
<dbReference type="RefSeq" id="WP_092282611.1">
    <property type="nucleotide sequence ID" value="NZ_FOXR01000027.1"/>
</dbReference>
<feature type="domain" description="Transglutaminase-like" evidence="2">
    <location>
        <begin position="512"/>
        <end position="583"/>
    </location>
</feature>
<dbReference type="PANTHER" id="PTHR42736">
    <property type="entry name" value="PROTEIN-GLUTAMINE GAMMA-GLUTAMYLTRANSFERASE"/>
    <property type="match status" value="1"/>
</dbReference>
<dbReference type="AlphaFoldDB" id="A0A1I5XJ13"/>
<dbReference type="InterPro" id="IPR025403">
    <property type="entry name" value="TgpA-like_C"/>
</dbReference>
<sequence>MSQRSISNPMLNYIMKWLIFTFMVSGLAKSILVSLGFPMPFWTILLMVTAFYIALSIYFSSRLTLIAMTIATATGMGIYLKYFAAKSWWDDALNFFKWLLDYTLGVASFEPQYVYPGTWLIVFILSLIIYLLVIKLEWLFISFVLCTGIIAIEWALGHTEILPWLWPLALAWIMLLSTKQYRRLSHQYSMPDFGVWQVSTLPLAIAIVLTSSIFLPNDTRHLKWDFLERTVQDISDRWSEWSVFSKPRQPFRLSQTGFPSSSEQLGGPVKISGDVVLRVTATDSLYLRGTILNEYTGSGWKDSIDDKRYKLSRMSWDNTYRQAFDWDEPIWEDLSRELRDRFFTPVKASVTHAGIETSVIFNAQRLEGITVQKRWGGFTPYFNGKGETFTSRDISTSESYILHVSIPNIEDRIFQNFLDDYVPIIDWHKPIPQQLPWNGANRQKLLHIQEHYMSVPESVPSRVAELAHSITREIKTPLGKALALQAYLQQNYDYTLQPPYTPPDVDFVDYFLFELKRGYCTYFATAMAVMGRMVGLPTRYIEGFKMPSQPDEGNLYEVRKLNGHAWVEIYFPKVGWLTFDPTPQTQHQHGLTGQHQAQYPGYYWDELTYPWMQGEQTNIYQPDINAEVGSLPDSSSSNKIPWFVVVLLITLILIGAGVAGLRVWDILRWKKIKKLPFEKQLSYCYQQILWLLTLYGFPMHRGETPYAYAQRVDAWLTNSAGTMSDICHLIVKNQFGNYQLTEQEMERIRKFYRNLEENIKSLLGFYPYTFKLISKQLSSKISK</sequence>
<evidence type="ECO:0000313" key="3">
    <source>
        <dbReference type="EMBL" id="SFQ31944.1"/>
    </source>
</evidence>
<dbReference type="SUPFAM" id="SSF54001">
    <property type="entry name" value="Cysteine proteinases"/>
    <property type="match status" value="1"/>
</dbReference>